<dbReference type="PANTHER" id="PTHR30069:SF50">
    <property type="entry name" value="TONB-DEPENDENT RECEPTOR HI_1217-RELATED"/>
    <property type="match status" value="1"/>
</dbReference>
<keyword evidence="3 8" id="KW-1134">Transmembrane beta strand</keyword>
<feature type="domain" description="TonB-dependent receptor plug" evidence="12">
    <location>
        <begin position="43"/>
        <end position="151"/>
    </location>
</feature>
<dbReference type="PANTHER" id="PTHR30069">
    <property type="entry name" value="TONB-DEPENDENT OUTER MEMBRANE RECEPTOR"/>
    <property type="match status" value="1"/>
</dbReference>
<name>A0A850RB47_9GAMM</name>
<accession>A0A850RB47</accession>
<keyword evidence="13" id="KW-0675">Receptor</keyword>
<dbReference type="GO" id="GO:0009279">
    <property type="term" value="C:cell outer membrane"/>
    <property type="evidence" value="ECO:0007669"/>
    <property type="project" value="UniProtKB-SubCell"/>
</dbReference>
<evidence type="ECO:0000259" key="11">
    <source>
        <dbReference type="Pfam" id="PF00593"/>
    </source>
</evidence>
<dbReference type="GO" id="GO:0044718">
    <property type="term" value="P:siderophore transmembrane transport"/>
    <property type="evidence" value="ECO:0007669"/>
    <property type="project" value="TreeGrafter"/>
</dbReference>
<dbReference type="RefSeq" id="WP_176977275.1">
    <property type="nucleotide sequence ID" value="NZ_JABZEO010000010.1"/>
</dbReference>
<dbReference type="InterPro" id="IPR037066">
    <property type="entry name" value="Plug_dom_sf"/>
</dbReference>
<dbReference type="Pfam" id="PF07715">
    <property type="entry name" value="Plug"/>
    <property type="match status" value="1"/>
</dbReference>
<dbReference type="InterPro" id="IPR012910">
    <property type="entry name" value="Plug_dom"/>
</dbReference>
<dbReference type="Pfam" id="PF00593">
    <property type="entry name" value="TonB_dep_Rec_b-barrel"/>
    <property type="match status" value="1"/>
</dbReference>
<evidence type="ECO:0000259" key="12">
    <source>
        <dbReference type="Pfam" id="PF07715"/>
    </source>
</evidence>
<dbReference type="EMBL" id="JABZEO010000010">
    <property type="protein sequence ID" value="NVZ10538.1"/>
    <property type="molecule type" value="Genomic_DNA"/>
</dbReference>
<keyword evidence="6 8" id="KW-0472">Membrane</keyword>
<evidence type="ECO:0000256" key="5">
    <source>
        <dbReference type="ARBA" id="ARBA00023077"/>
    </source>
</evidence>
<comment type="caution">
    <text evidence="13">The sequence shown here is derived from an EMBL/GenBank/DDBJ whole genome shotgun (WGS) entry which is preliminary data.</text>
</comment>
<proteinExistence type="inferred from homology"/>
<evidence type="ECO:0000256" key="7">
    <source>
        <dbReference type="ARBA" id="ARBA00023237"/>
    </source>
</evidence>
<feature type="chain" id="PRO_5032967936" evidence="10">
    <location>
        <begin position="19"/>
        <end position="691"/>
    </location>
</feature>
<evidence type="ECO:0000313" key="14">
    <source>
        <dbReference type="Proteomes" id="UP000592294"/>
    </source>
</evidence>
<dbReference type="Gene3D" id="2.40.170.20">
    <property type="entry name" value="TonB-dependent receptor, beta-barrel domain"/>
    <property type="match status" value="1"/>
</dbReference>
<keyword evidence="5 9" id="KW-0798">TonB box</keyword>
<evidence type="ECO:0000256" key="4">
    <source>
        <dbReference type="ARBA" id="ARBA00022692"/>
    </source>
</evidence>
<evidence type="ECO:0000256" key="10">
    <source>
        <dbReference type="SAM" id="SignalP"/>
    </source>
</evidence>
<keyword evidence="7 8" id="KW-0998">Cell outer membrane</keyword>
<dbReference type="SUPFAM" id="SSF56935">
    <property type="entry name" value="Porins"/>
    <property type="match status" value="1"/>
</dbReference>
<dbReference type="GO" id="GO:0015344">
    <property type="term" value="F:siderophore uptake transmembrane transporter activity"/>
    <property type="evidence" value="ECO:0007669"/>
    <property type="project" value="TreeGrafter"/>
</dbReference>
<dbReference type="InterPro" id="IPR039426">
    <property type="entry name" value="TonB-dep_rcpt-like"/>
</dbReference>
<dbReference type="Gene3D" id="2.170.130.10">
    <property type="entry name" value="TonB-dependent receptor, plug domain"/>
    <property type="match status" value="1"/>
</dbReference>
<evidence type="ECO:0000256" key="8">
    <source>
        <dbReference type="PROSITE-ProRule" id="PRU01360"/>
    </source>
</evidence>
<keyword evidence="4 8" id="KW-0812">Transmembrane</keyword>
<dbReference type="AlphaFoldDB" id="A0A850RB47"/>
<feature type="signal peptide" evidence="10">
    <location>
        <begin position="1"/>
        <end position="18"/>
    </location>
</feature>
<evidence type="ECO:0000256" key="3">
    <source>
        <dbReference type="ARBA" id="ARBA00022452"/>
    </source>
</evidence>
<dbReference type="Proteomes" id="UP000592294">
    <property type="component" value="Unassembled WGS sequence"/>
</dbReference>
<evidence type="ECO:0000313" key="13">
    <source>
        <dbReference type="EMBL" id="NVZ10538.1"/>
    </source>
</evidence>
<reference evidence="13 14" key="1">
    <citation type="submission" date="2020-06" db="EMBL/GenBank/DDBJ databases">
        <title>Whole-genome sequence of Allochromatium humboldtianum DSM 21881, type strain.</title>
        <authorList>
            <person name="Kyndt J.A."/>
            <person name="Meyer T.E."/>
        </authorList>
    </citation>
    <scope>NUCLEOTIDE SEQUENCE [LARGE SCALE GENOMIC DNA]</scope>
    <source>
        <strain evidence="13 14">DSM 21881</strain>
    </source>
</reference>
<dbReference type="InterPro" id="IPR036942">
    <property type="entry name" value="Beta-barrel_TonB_sf"/>
</dbReference>
<dbReference type="CDD" id="cd01347">
    <property type="entry name" value="ligand_gated_channel"/>
    <property type="match status" value="1"/>
</dbReference>
<organism evidence="13 14">
    <name type="scientific">Allochromatium humboldtianum</name>
    <dbReference type="NCBI Taxonomy" id="504901"/>
    <lineage>
        <taxon>Bacteria</taxon>
        <taxon>Pseudomonadati</taxon>
        <taxon>Pseudomonadota</taxon>
        <taxon>Gammaproteobacteria</taxon>
        <taxon>Chromatiales</taxon>
        <taxon>Chromatiaceae</taxon>
        <taxon>Allochromatium</taxon>
    </lineage>
</organism>
<dbReference type="InterPro" id="IPR000531">
    <property type="entry name" value="Beta-barrel_TonB"/>
</dbReference>
<keyword evidence="2 8" id="KW-0813">Transport</keyword>
<evidence type="ECO:0000256" key="6">
    <source>
        <dbReference type="ARBA" id="ARBA00023136"/>
    </source>
</evidence>
<protein>
    <submittedName>
        <fullName evidence="13">TonB-dependent receptor</fullName>
    </submittedName>
</protein>
<evidence type="ECO:0000256" key="1">
    <source>
        <dbReference type="ARBA" id="ARBA00004571"/>
    </source>
</evidence>
<dbReference type="PROSITE" id="PS52016">
    <property type="entry name" value="TONB_DEPENDENT_REC_3"/>
    <property type="match status" value="1"/>
</dbReference>
<comment type="similarity">
    <text evidence="8 9">Belongs to the TonB-dependent receptor family.</text>
</comment>
<evidence type="ECO:0000256" key="9">
    <source>
        <dbReference type="RuleBase" id="RU003357"/>
    </source>
</evidence>
<feature type="domain" description="TonB-dependent receptor-like beta-barrel" evidence="11">
    <location>
        <begin position="330"/>
        <end position="658"/>
    </location>
</feature>
<keyword evidence="10" id="KW-0732">Signal</keyword>
<comment type="subcellular location">
    <subcellularLocation>
        <location evidence="1 8">Cell outer membrane</location>
        <topology evidence="1 8">Multi-pass membrane protein</topology>
    </subcellularLocation>
</comment>
<gene>
    <name evidence="13" type="ORF">HW932_14835</name>
</gene>
<sequence length="691" mass="75315">MKPWCLTSLALLATPTLAEETLQALFGSEQSVTIATGRAHAYRTAPAVATVITAEDIRRSGFRSVVEALRLVPGFHQGLTSDYGANLAVRGFSSLGSGNLLVLLDGVAQTDWIFGNPFSVLGTIPLEVIERLEVTRGPGSSVFGADAFSGVINVITRDRVEQGQLTLGGGSDATAEARLLAGDATEDRALVLSAQATTSAGHRPTIGRDQLSVIDAGLGTAFSGAPSAVETDQRDLGVLLKGQLGATRALARLSRTHEALGAGVLGVIDPTGLRTRETVEGHLAHTLQFNPQFGMTLRLEGAQTRLTLAEATWLPDSALVPEGVRFDSGAEQETWRLRADGRYAAGPRHFISAGLAYEQLHYRLDALEWLGLDDLETRARSGLGIGTTVGLGTGLDAQLSALVTALSAAATPTETAGRRHLYSAYVQDEWWLAPKWSLTWGARLDDYTGIDQQISPRAVLVWTPEPDWTLKALYGEGFRVPTVLETQGGLLPTYQANSELQAERLRTVELAVEFQPRPALSLGLNVFRHETVDQIRLQNRGLYAEPENVGRQVGEGFEVEWRWTLSRRWLWRGWYAYQSNVDETTGADAGYSPHHRLYASLQSQWGRTFVNLQGLYVGDRARVAEDARAEAPEYGQLDLLVRHELTRRVSLQFDVRNLLNSNRLEASPGTSLPQDLPLAGRLYYAALEVRF</sequence>
<keyword evidence="14" id="KW-1185">Reference proteome</keyword>
<evidence type="ECO:0000256" key="2">
    <source>
        <dbReference type="ARBA" id="ARBA00022448"/>
    </source>
</evidence>